<keyword evidence="1" id="KW-1133">Transmembrane helix</keyword>
<keyword evidence="1" id="KW-0812">Transmembrane</keyword>
<feature type="transmembrane region" description="Helical" evidence="1">
    <location>
        <begin position="12"/>
        <end position="32"/>
    </location>
</feature>
<sequence>MEWFKSKGGQVIALVTIVSTLAGFGYAGAGYVNRLENLERKIGGLGETEDAQQAIEERFAGIETSVEYLEKQVDSIKIPNVTDIKTDIATVKADIKSLEKSVTKLEEGSKNPLAN</sequence>
<evidence type="ECO:0000256" key="1">
    <source>
        <dbReference type="SAM" id="Phobius"/>
    </source>
</evidence>
<dbReference type="Gene3D" id="1.20.5.340">
    <property type="match status" value="1"/>
</dbReference>
<dbReference type="AlphaFoldDB" id="A0A382WY01"/>
<accession>A0A382WY01</accession>
<gene>
    <name evidence="2" type="ORF">METZ01_LOCUS416284</name>
</gene>
<name>A0A382WY01_9ZZZZ</name>
<protein>
    <submittedName>
        <fullName evidence="2">Uncharacterized protein</fullName>
    </submittedName>
</protein>
<reference evidence="2" key="1">
    <citation type="submission" date="2018-05" db="EMBL/GenBank/DDBJ databases">
        <authorList>
            <person name="Lanie J.A."/>
            <person name="Ng W.-L."/>
            <person name="Kazmierczak K.M."/>
            <person name="Andrzejewski T.M."/>
            <person name="Davidsen T.M."/>
            <person name="Wayne K.J."/>
            <person name="Tettelin H."/>
            <person name="Glass J.I."/>
            <person name="Rusch D."/>
            <person name="Podicherti R."/>
            <person name="Tsui H.-C.T."/>
            <person name="Winkler M.E."/>
        </authorList>
    </citation>
    <scope>NUCLEOTIDE SEQUENCE</scope>
</reference>
<evidence type="ECO:0000313" key="2">
    <source>
        <dbReference type="EMBL" id="SVD63430.1"/>
    </source>
</evidence>
<organism evidence="2">
    <name type="scientific">marine metagenome</name>
    <dbReference type="NCBI Taxonomy" id="408172"/>
    <lineage>
        <taxon>unclassified sequences</taxon>
        <taxon>metagenomes</taxon>
        <taxon>ecological metagenomes</taxon>
    </lineage>
</organism>
<keyword evidence="1" id="KW-0472">Membrane</keyword>
<proteinExistence type="predicted"/>
<dbReference type="EMBL" id="UINC01163231">
    <property type="protein sequence ID" value="SVD63430.1"/>
    <property type="molecule type" value="Genomic_DNA"/>
</dbReference>